<dbReference type="GO" id="GO:0055085">
    <property type="term" value="P:transmembrane transport"/>
    <property type="evidence" value="ECO:0007669"/>
    <property type="project" value="InterPro"/>
</dbReference>
<dbReference type="InterPro" id="IPR006260">
    <property type="entry name" value="TonB/TolA_C"/>
</dbReference>
<keyword evidence="9" id="KW-0472">Membrane</keyword>
<comment type="caution">
    <text evidence="12">The sequence shown here is derived from an EMBL/GenBank/DDBJ whole genome shotgun (WGS) entry which is preliminary data.</text>
</comment>
<dbReference type="InterPro" id="IPR051045">
    <property type="entry name" value="TonB-dependent_transducer"/>
</dbReference>
<name>A0A4R7PA02_9GAMM</name>
<keyword evidence="3" id="KW-0813">Transport</keyword>
<evidence type="ECO:0000256" key="4">
    <source>
        <dbReference type="ARBA" id="ARBA00022475"/>
    </source>
</evidence>
<dbReference type="Gene3D" id="3.30.1150.10">
    <property type="match status" value="1"/>
</dbReference>
<sequence>MVPGRNATAHMLRRSGMRIPFFVTMGGPEVPRTSASARTMGGAFTLLVHVLLLCALLEPFRETLEEPAALPPLTVHLLGAPSIFAVPAPLEAVPALPELSVLLPELIVREQAPRPAPMPDPSTSPPATAMAAPSSPAVPSVGAQLRRSNGRAPDCQLPGWLTLVSQAISFSLHYPGQARQLGQMGTAYVRLSVARTGRVLEFPLLQSSGHHSLDDEARDVVRRIGRFAPIPASDCVGYDVIVVDQPVRFGG</sequence>
<evidence type="ECO:0000313" key="12">
    <source>
        <dbReference type="EMBL" id="TDU30727.1"/>
    </source>
</evidence>
<evidence type="ECO:0000256" key="7">
    <source>
        <dbReference type="ARBA" id="ARBA00022927"/>
    </source>
</evidence>
<dbReference type="AlphaFoldDB" id="A0A4R7PA02"/>
<dbReference type="Proteomes" id="UP000295341">
    <property type="component" value="Unassembled WGS sequence"/>
</dbReference>
<keyword evidence="6" id="KW-0812">Transmembrane</keyword>
<comment type="similarity">
    <text evidence="2">Belongs to the TonB family.</text>
</comment>
<feature type="compositionally biased region" description="Pro residues" evidence="10">
    <location>
        <begin position="114"/>
        <end position="124"/>
    </location>
</feature>
<evidence type="ECO:0000256" key="9">
    <source>
        <dbReference type="ARBA" id="ARBA00023136"/>
    </source>
</evidence>
<comment type="subcellular location">
    <subcellularLocation>
        <location evidence="1">Cell inner membrane</location>
        <topology evidence="1">Single-pass membrane protein</topology>
        <orientation evidence="1">Periplasmic side</orientation>
    </subcellularLocation>
</comment>
<gene>
    <name evidence="12" type="ORF">DFR24_0081</name>
</gene>
<evidence type="ECO:0000256" key="10">
    <source>
        <dbReference type="SAM" id="MobiDB-lite"/>
    </source>
</evidence>
<dbReference type="PANTHER" id="PTHR33446">
    <property type="entry name" value="PROTEIN TONB-RELATED"/>
    <property type="match status" value="1"/>
</dbReference>
<evidence type="ECO:0000256" key="6">
    <source>
        <dbReference type="ARBA" id="ARBA00022692"/>
    </source>
</evidence>
<feature type="domain" description="TonB C-terminal" evidence="11">
    <location>
        <begin position="159"/>
        <end position="251"/>
    </location>
</feature>
<dbReference type="GO" id="GO:0005886">
    <property type="term" value="C:plasma membrane"/>
    <property type="evidence" value="ECO:0007669"/>
    <property type="project" value="UniProtKB-SubCell"/>
</dbReference>
<keyword evidence="8" id="KW-1133">Transmembrane helix</keyword>
<dbReference type="PROSITE" id="PS52015">
    <property type="entry name" value="TONB_CTD"/>
    <property type="match status" value="1"/>
</dbReference>
<dbReference type="InterPro" id="IPR037682">
    <property type="entry name" value="TonB_C"/>
</dbReference>
<accession>A0A4R7PA02</accession>
<evidence type="ECO:0000256" key="3">
    <source>
        <dbReference type="ARBA" id="ARBA00022448"/>
    </source>
</evidence>
<dbReference type="SUPFAM" id="SSF74653">
    <property type="entry name" value="TolA/TonB C-terminal domain"/>
    <property type="match status" value="1"/>
</dbReference>
<dbReference type="NCBIfam" id="TIGR01352">
    <property type="entry name" value="tonB_Cterm"/>
    <property type="match status" value="1"/>
</dbReference>
<dbReference type="EMBL" id="SOBT01000008">
    <property type="protein sequence ID" value="TDU30727.1"/>
    <property type="molecule type" value="Genomic_DNA"/>
</dbReference>
<proteinExistence type="inferred from homology"/>
<evidence type="ECO:0000256" key="1">
    <source>
        <dbReference type="ARBA" id="ARBA00004383"/>
    </source>
</evidence>
<evidence type="ECO:0000256" key="8">
    <source>
        <dbReference type="ARBA" id="ARBA00022989"/>
    </source>
</evidence>
<keyword evidence="4" id="KW-1003">Cell membrane</keyword>
<keyword evidence="13" id="KW-1185">Reference proteome</keyword>
<keyword evidence="7" id="KW-0653">Protein transport</keyword>
<evidence type="ECO:0000313" key="13">
    <source>
        <dbReference type="Proteomes" id="UP000295341"/>
    </source>
</evidence>
<evidence type="ECO:0000256" key="5">
    <source>
        <dbReference type="ARBA" id="ARBA00022519"/>
    </source>
</evidence>
<keyword evidence="5" id="KW-0997">Cell inner membrane</keyword>
<feature type="region of interest" description="Disordered" evidence="10">
    <location>
        <begin position="112"/>
        <end position="150"/>
    </location>
</feature>
<evidence type="ECO:0000259" key="11">
    <source>
        <dbReference type="PROSITE" id="PS52015"/>
    </source>
</evidence>
<evidence type="ECO:0000256" key="2">
    <source>
        <dbReference type="ARBA" id="ARBA00006555"/>
    </source>
</evidence>
<dbReference type="OrthoDB" id="9792439at2"/>
<feature type="compositionally biased region" description="Low complexity" evidence="10">
    <location>
        <begin position="125"/>
        <end position="141"/>
    </location>
</feature>
<dbReference type="Pfam" id="PF03544">
    <property type="entry name" value="TonB_C"/>
    <property type="match status" value="1"/>
</dbReference>
<protein>
    <submittedName>
        <fullName evidence="12">TonB family protein</fullName>
    </submittedName>
</protein>
<dbReference type="GO" id="GO:0015031">
    <property type="term" value="P:protein transport"/>
    <property type="evidence" value="ECO:0007669"/>
    <property type="project" value="UniProtKB-KW"/>
</dbReference>
<reference evidence="12 13" key="1">
    <citation type="submission" date="2019-03" db="EMBL/GenBank/DDBJ databases">
        <title>Genomic Encyclopedia of Type Strains, Phase IV (KMG-IV): sequencing the most valuable type-strain genomes for metagenomic binning, comparative biology and taxonomic classification.</title>
        <authorList>
            <person name="Goeker M."/>
        </authorList>
    </citation>
    <scope>NUCLEOTIDE SEQUENCE [LARGE SCALE GENOMIC DNA]</scope>
    <source>
        <strain evidence="12 13">DSM 26377</strain>
    </source>
</reference>
<organism evidence="12 13">
    <name type="scientific">Panacagrimonas perspica</name>
    <dbReference type="NCBI Taxonomy" id="381431"/>
    <lineage>
        <taxon>Bacteria</taxon>
        <taxon>Pseudomonadati</taxon>
        <taxon>Pseudomonadota</taxon>
        <taxon>Gammaproteobacteria</taxon>
        <taxon>Nevskiales</taxon>
        <taxon>Nevskiaceae</taxon>
        <taxon>Panacagrimonas</taxon>
    </lineage>
</organism>